<proteinExistence type="predicted"/>
<comment type="caution">
    <text evidence="1">The sequence shown here is derived from an EMBL/GenBank/DDBJ whole genome shotgun (WGS) entry which is preliminary data.</text>
</comment>
<sequence length="76" mass="8996">MKRITFTTPEELVAHCLQEEVNLVIEYRDAANKQRQVILSGDRLREAATYLDYDKPEAYYRKDGIFFEVIAGWKRI</sequence>
<organism evidence="1 2">
    <name type="scientific">Brevibacillus invocatus</name>
    <dbReference type="NCBI Taxonomy" id="173959"/>
    <lineage>
        <taxon>Bacteria</taxon>
        <taxon>Bacillati</taxon>
        <taxon>Bacillota</taxon>
        <taxon>Bacilli</taxon>
        <taxon>Bacillales</taxon>
        <taxon>Paenibacillaceae</taxon>
        <taxon>Brevibacillus</taxon>
    </lineage>
</organism>
<reference evidence="1 2" key="1">
    <citation type="submission" date="2018-10" db="EMBL/GenBank/DDBJ databases">
        <title>Phylogenomics of Brevibacillus.</title>
        <authorList>
            <person name="Dunlap C."/>
        </authorList>
    </citation>
    <scope>NUCLEOTIDE SEQUENCE [LARGE SCALE GENOMIC DNA]</scope>
    <source>
        <strain evidence="1 2">JCM 12215</strain>
    </source>
</reference>
<dbReference type="Proteomes" id="UP000282028">
    <property type="component" value="Unassembled WGS sequence"/>
</dbReference>
<keyword evidence="2" id="KW-1185">Reference proteome</keyword>
<dbReference type="RefSeq" id="WP_122908513.1">
    <property type="nucleotide sequence ID" value="NZ_CBCSBE010000001.1"/>
</dbReference>
<gene>
    <name evidence="1" type="ORF">EDM52_08230</name>
</gene>
<evidence type="ECO:0000313" key="2">
    <source>
        <dbReference type="Proteomes" id="UP000282028"/>
    </source>
</evidence>
<dbReference type="OrthoDB" id="2470547at2"/>
<protein>
    <submittedName>
        <fullName evidence="1">Uncharacterized protein</fullName>
    </submittedName>
</protein>
<dbReference type="EMBL" id="RHHR01000010">
    <property type="protein sequence ID" value="RNB75553.1"/>
    <property type="molecule type" value="Genomic_DNA"/>
</dbReference>
<accession>A0A3M8CIY9</accession>
<evidence type="ECO:0000313" key="1">
    <source>
        <dbReference type="EMBL" id="RNB75553.1"/>
    </source>
</evidence>
<name>A0A3M8CIY9_9BACL</name>
<dbReference type="AlphaFoldDB" id="A0A3M8CIY9"/>